<evidence type="ECO:0000256" key="1">
    <source>
        <dbReference type="ARBA" id="ARBA00022574"/>
    </source>
</evidence>
<feature type="region of interest" description="Disordered" evidence="7">
    <location>
        <begin position="71"/>
        <end position="121"/>
    </location>
</feature>
<dbReference type="GO" id="GO:0032153">
    <property type="term" value="C:cell division site"/>
    <property type="evidence" value="ECO:0007669"/>
    <property type="project" value="TreeGrafter"/>
</dbReference>
<dbReference type="Proteomes" id="UP000799302">
    <property type="component" value="Unassembled WGS sequence"/>
</dbReference>
<evidence type="ECO:0000256" key="3">
    <source>
        <dbReference type="ARBA" id="ARBA00037241"/>
    </source>
</evidence>
<organism evidence="8 9">
    <name type="scientific">Microthyrium microscopicum</name>
    <dbReference type="NCBI Taxonomy" id="703497"/>
    <lineage>
        <taxon>Eukaryota</taxon>
        <taxon>Fungi</taxon>
        <taxon>Dikarya</taxon>
        <taxon>Ascomycota</taxon>
        <taxon>Pezizomycotina</taxon>
        <taxon>Dothideomycetes</taxon>
        <taxon>Dothideomycetes incertae sedis</taxon>
        <taxon>Microthyriales</taxon>
        <taxon>Microthyriaceae</taxon>
        <taxon>Microthyrium</taxon>
    </lineage>
</organism>
<dbReference type="InterPro" id="IPR036322">
    <property type="entry name" value="WD40_repeat_dom_sf"/>
</dbReference>
<comment type="similarity">
    <text evidence="4">Belongs to the WD repeat creC family.</text>
</comment>
<keyword evidence="2" id="KW-0677">Repeat</keyword>
<dbReference type="OrthoDB" id="3367at2759"/>
<dbReference type="InterPro" id="IPR015943">
    <property type="entry name" value="WD40/YVTN_repeat-like_dom_sf"/>
</dbReference>
<dbReference type="EMBL" id="MU004234">
    <property type="protein sequence ID" value="KAF2670336.1"/>
    <property type="molecule type" value="Genomic_DNA"/>
</dbReference>
<evidence type="ECO:0000256" key="5">
    <source>
        <dbReference type="ARBA" id="ARBA00038682"/>
    </source>
</evidence>
<feature type="region of interest" description="Disordered" evidence="7">
    <location>
        <begin position="1"/>
        <end position="55"/>
    </location>
</feature>
<dbReference type="PANTHER" id="PTHR14107:SF16">
    <property type="entry name" value="AT02583P"/>
    <property type="match status" value="1"/>
</dbReference>
<protein>
    <submittedName>
        <fullName evidence="8">WD40 repeat-like protein</fullName>
    </submittedName>
</protein>
<proteinExistence type="inferred from homology"/>
<reference evidence="8" key="1">
    <citation type="journal article" date="2020" name="Stud. Mycol.">
        <title>101 Dothideomycetes genomes: a test case for predicting lifestyles and emergence of pathogens.</title>
        <authorList>
            <person name="Haridas S."/>
            <person name="Albert R."/>
            <person name="Binder M."/>
            <person name="Bloem J."/>
            <person name="Labutti K."/>
            <person name="Salamov A."/>
            <person name="Andreopoulos B."/>
            <person name="Baker S."/>
            <person name="Barry K."/>
            <person name="Bills G."/>
            <person name="Bluhm B."/>
            <person name="Cannon C."/>
            <person name="Castanera R."/>
            <person name="Culley D."/>
            <person name="Daum C."/>
            <person name="Ezra D."/>
            <person name="Gonzalez J."/>
            <person name="Henrissat B."/>
            <person name="Kuo A."/>
            <person name="Liang C."/>
            <person name="Lipzen A."/>
            <person name="Lutzoni F."/>
            <person name="Magnuson J."/>
            <person name="Mondo S."/>
            <person name="Nolan M."/>
            <person name="Ohm R."/>
            <person name="Pangilinan J."/>
            <person name="Park H.-J."/>
            <person name="Ramirez L."/>
            <person name="Alfaro M."/>
            <person name="Sun H."/>
            <person name="Tritt A."/>
            <person name="Yoshinaga Y."/>
            <person name="Zwiers L.-H."/>
            <person name="Turgeon B."/>
            <person name="Goodwin S."/>
            <person name="Spatafora J."/>
            <person name="Crous P."/>
            <person name="Grigoriev I."/>
        </authorList>
    </citation>
    <scope>NUCLEOTIDE SEQUENCE</scope>
    <source>
        <strain evidence="8">CBS 115976</strain>
    </source>
</reference>
<keyword evidence="1 6" id="KW-0853">WD repeat</keyword>
<evidence type="ECO:0000313" key="8">
    <source>
        <dbReference type="EMBL" id="KAF2670336.1"/>
    </source>
</evidence>
<dbReference type="GO" id="GO:0005634">
    <property type="term" value="C:nucleus"/>
    <property type="evidence" value="ECO:0007669"/>
    <property type="project" value="TreeGrafter"/>
</dbReference>
<dbReference type="Pfam" id="PF00400">
    <property type="entry name" value="WD40"/>
    <property type="match status" value="2"/>
</dbReference>
<dbReference type="SUPFAM" id="SSF50978">
    <property type="entry name" value="WD40 repeat-like"/>
    <property type="match status" value="1"/>
</dbReference>
<dbReference type="InterPro" id="IPR001680">
    <property type="entry name" value="WD40_rpt"/>
</dbReference>
<evidence type="ECO:0000256" key="4">
    <source>
        <dbReference type="ARBA" id="ARBA00038107"/>
    </source>
</evidence>
<evidence type="ECO:0000256" key="7">
    <source>
        <dbReference type="SAM" id="MobiDB-lite"/>
    </source>
</evidence>
<dbReference type="AlphaFoldDB" id="A0A6A6UFC6"/>
<dbReference type="PROSITE" id="PS50082">
    <property type="entry name" value="WD_REPEATS_2"/>
    <property type="match status" value="1"/>
</dbReference>
<dbReference type="InterPro" id="IPR051362">
    <property type="entry name" value="WD_repeat_creC_regulators"/>
</dbReference>
<sequence>METNNRLETLEGEEYQLSVGEGTYQLRDSIALGQPSLPHSEQQPPPPPNPLDTRIQAPMVGTRLSIILFGPKNGMTMAPKQIRPDSPISTGDNSSQTGSQQDQQDSRSSNSISMFRGPDWGAEMLSGQKTQILGHDNPALAQTNGKDTKDSRKAKKPKNNLVKTNSSFIQRVLPADNLTKRLNDRNAEGLLVFANVNRAFQWLDLAASEKSQKADPLTKILFAKAHALCHDVNQRTSNSSHIDFIMGFSTGDIIWYDPISQKYSRINKNGTINPNPVYDIKWIPGSPNLFIAAHSDGTLVVYDKEKEDQAFVAEHADVPDIDYNKPQLQIFKSIQSQNQKFNPVAFWRIAKQRINSFSFSPDAKVIAAGTEGGRLYLVDPHEEKITDLFLPLFGGIQAICWSPDGRYILSGGQDDLVHLYSFDEKELVARFQGHRGWVNCIAFDPWRCDGRNYRFGSVADDRRLLLWDFNASMLQRPRAVSIRQRTSVSSNIDLRTHSESVNARLASNAELADRLHSNIEVGPDVGVHIAKGWNAAPKVPAIMDLQVDNHELSWIGFHQQGIITSCGKGHIRTWDRPQEHHSNV</sequence>
<comment type="function">
    <text evidence="3">Component of the regulatory network controlling carbon source utilization through ubiquitination and deubiquitination involving creA, creB, creC, creD and acrB. Required to prevent the proteolysis of the CreB deubiquitinating enzyme in the absence of carbon catabolite repression. CreB deubiquitinating enzyme stabilized in a complex with the CreC leads to the expression of genes such as those in the proline and quinate pathways.</text>
</comment>
<comment type="subunit">
    <text evidence="5">Interacts with creB.</text>
</comment>
<evidence type="ECO:0000256" key="6">
    <source>
        <dbReference type="PROSITE-ProRule" id="PRU00221"/>
    </source>
</evidence>
<dbReference type="PANTHER" id="PTHR14107">
    <property type="entry name" value="WD REPEAT PROTEIN"/>
    <property type="match status" value="1"/>
</dbReference>
<evidence type="ECO:0000313" key="9">
    <source>
        <dbReference type="Proteomes" id="UP000799302"/>
    </source>
</evidence>
<feature type="repeat" description="WD" evidence="6">
    <location>
        <begin position="396"/>
        <end position="430"/>
    </location>
</feature>
<feature type="compositionally biased region" description="Low complexity" evidence="7">
    <location>
        <begin position="89"/>
        <end position="111"/>
    </location>
</feature>
<dbReference type="GO" id="GO:0045013">
    <property type="term" value="P:carbon catabolite repression of transcription"/>
    <property type="evidence" value="ECO:0007669"/>
    <property type="project" value="TreeGrafter"/>
</dbReference>
<keyword evidence="9" id="KW-1185">Reference proteome</keyword>
<dbReference type="Gene3D" id="2.130.10.10">
    <property type="entry name" value="YVTN repeat-like/Quinoprotein amine dehydrogenase"/>
    <property type="match status" value="1"/>
</dbReference>
<dbReference type="GO" id="GO:0051286">
    <property type="term" value="C:cell tip"/>
    <property type="evidence" value="ECO:0007669"/>
    <property type="project" value="TreeGrafter"/>
</dbReference>
<dbReference type="SMART" id="SM00320">
    <property type="entry name" value="WD40"/>
    <property type="match status" value="5"/>
</dbReference>
<accession>A0A6A6UFC6</accession>
<evidence type="ECO:0000256" key="2">
    <source>
        <dbReference type="ARBA" id="ARBA00022737"/>
    </source>
</evidence>
<gene>
    <name evidence="8" type="ORF">BT63DRAFT_432660</name>
</gene>
<feature type="region of interest" description="Disordered" evidence="7">
    <location>
        <begin position="136"/>
        <end position="161"/>
    </location>
</feature>
<name>A0A6A6UFC6_9PEZI</name>